<gene>
    <name evidence="3" type="ORF">ACFOX3_13515</name>
</gene>
<dbReference type="InterPro" id="IPR012429">
    <property type="entry name" value="HGSNAT_cat"/>
</dbReference>
<protein>
    <submittedName>
        <fullName evidence="3">Heparan-alpha-glucosaminide N-acetyltransferase</fullName>
        <ecNumber evidence="3">2.3.1.78</ecNumber>
    </submittedName>
</protein>
<keyword evidence="1" id="KW-0472">Membrane</keyword>
<feature type="transmembrane region" description="Helical" evidence="1">
    <location>
        <begin position="103"/>
        <end position="122"/>
    </location>
</feature>
<name>A0ABV8V626_9GAMM</name>
<keyword evidence="1" id="KW-1133">Transmembrane helix</keyword>
<dbReference type="Pfam" id="PF07786">
    <property type="entry name" value="HGSNAT_cat"/>
    <property type="match status" value="1"/>
</dbReference>
<keyword evidence="4" id="KW-1185">Reference proteome</keyword>
<keyword evidence="1" id="KW-0812">Transmembrane</keyword>
<sequence length="231" mass="26712">MKNRNVTVDLIRTLAIVLMVVFHFIYDLRSFGYVAWDIPDGAGWKQFRYVILTLFFICVGIGLAYVHGKQTQWRGFLRRFMQVSVGAALVTAMSLVMFPKNWIYFGVLHFIALASLLALPLARRPQVALWFGLLFIAAFNMGWISSRWPFIYIGQWLPSYANDFVPIIPWFGVVCLGIFLGHSRWLARDPLGMIKLKRWQAWPGKHSLLVYLIHQPILIGLLTVFNYLMVK</sequence>
<feature type="transmembrane region" description="Helical" evidence="1">
    <location>
        <begin position="46"/>
        <end position="68"/>
    </location>
</feature>
<dbReference type="GO" id="GO:0015019">
    <property type="term" value="F:heparan-alpha-glucosaminide N-acetyltransferase activity"/>
    <property type="evidence" value="ECO:0007669"/>
    <property type="project" value="UniProtKB-EC"/>
</dbReference>
<dbReference type="EMBL" id="JBHSCX010000020">
    <property type="protein sequence ID" value="MFC4363328.1"/>
    <property type="molecule type" value="Genomic_DNA"/>
</dbReference>
<accession>A0ABV8V626</accession>
<reference evidence="4" key="1">
    <citation type="journal article" date="2019" name="Int. J. Syst. Evol. Microbiol.">
        <title>The Global Catalogue of Microorganisms (GCM) 10K type strain sequencing project: providing services to taxonomists for standard genome sequencing and annotation.</title>
        <authorList>
            <consortium name="The Broad Institute Genomics Platform"/>
            <consortium name="The Broad Institute Genome Sequencing Center for Infectious Disease"/>
            <person name="Wu L."/>
            <person name="Ma J."/>
        </authorList>
    </citation>
    <scope>NUCLEOTIDE SEQUENCE [LARGE SCALE GENOMIC DNA]</scope>
    <source>
        <strain evidence="4">CECT 8570</strain>
    </source>
</reference>
<evidence type="ECO:0000259" key="2">
    <source>
        <dbReference type="Pfam" id="PF07786"/>
    </source>
</evidence>
<feature type="domain" description="Heparan-alpha-glucosaminide N-acetyltransferase catalytic" evidence="2">
    <location>
        <begin position="4"/>
        <end position="216"/>
    </location>
</feature>
<evidence type="ECO:0000313" key="4">
    <source>
        <dbReference type="Proteomes" id="UP001595840"/>
    </source>
</evidence>
<feature type="transmembrane region" description="Helical" evidence="1">
    <location>
        <begin position="127"/>
        <end position="144"/>
    </location>
</feature>
<proteinExistence type="predicted"/>
<feature type="transmembrane region" description="Helical" evidence="1">
    <location>
        <begin position="80"/>
        <end position="97"/>
    </location>
</feature>
<organism evidence="3 4">
    <name type="scientific">Simiduia curdlanivorans</name>
    <dbReference type="NCBI Taxonomy" id="1492769"/>
    <lineage>
        <taxon>Bacteria</taxon>
        <taxon>Pseudomonadati</taxon>
        <taxon>Pseudomonadota</taxon>
        <taxon>Gammaproteobacteria</taxon>
        <taxon>Cellvibrionales</taxon>
        <taxon>Cellvibrionaceae</taxon>
        <taxon>Simiduia</taxon>
    </lineage>
</organism>
<keyword evidence="3" id="KW-0808">Transferase</keyword>
<evidence type="ECO:0000256" key="1">
    <source>
        <dbReference type="SAM" id="Phobius"/>
    </source>
</evidence>
<dbReference type="Proteomes" id="UP001595840">
    <property type="component" value="Unassembled WGS sequence"/>
</dbReference>
<feature type="transmembrane region" description="Helical" evidence="1">
    <location>
        <begin position="7"/>
        <end position="26"/>
    </location>
</feature>
<comment type="caution">
    <text evidence="3">The sequence shown here is derived from an EMBL/GenBank/DDBJ whole genome shotgun (WGS) entry which is preliminary data.</text>
</comment>
<evidence type="ECO:0000313" key="3">
    <source>
        <dbReference type="EMBL" id="MFC4363328.1"/>
    </source>
</evidence>
<keyword evidence="3" id="KW-0012">Acyltransferase</keyword>
<dbReference type="EC" id="2.3.1.78" evidence="3"/>
<feature type="transmembrane region" description="Helical" evidence="1">
    <location>
        <begin position="208"/>
        <end position="229"/>
    </location>
</feature>
<feature type="transmembrane region" description="Helical" evidence="1">
    <location>
        <begin position="164"/>
        <end position="187"/>
    </location>
</feature>
<dbReference type="RefSeq" id="WP_290261051.1">
    <property type="nucleotide sequence ID" value="NZ_JAUFQG010000004.1"/>
</dbReference>